<evidence type="ECO:0000256" key="1">
    <source>
        <dbReference type="ARBA" id="ARBA00004123"/>
    </source>
</evidence>
<dbReference type="SMART" id="SM01135">
    <property type="entry name" value="DIRP"/>
    <property type="match status" value="1"/>
</dbReference>
<evidence type="ECO:0000256" key="2">
    <source>
        <dbReference type="ARBA" id="ARBA00023242"/>
    </source>
</evidence>
<feature type="compositionally biased region" description="Low complexity" evidence="3">
    <location>
        <begin position="558"/>
        <end position="578"/>
    </location>
</feature>
<evidence type="ECO:0000313" key="6">
    <source>
        <dbReference type="Proteomes" id="UP000247498"/>
    </source>
</evidence>
<proteinExistence type="predicted"/>
<feature type="domain" description="DIRP" evidence="4">
    <location>
        <begin position="600"/>
        <end position="697"/>
    </location>
</feature>
<comment type="subcellular location">
    <subcellularLocation>
        <location evidence="1">Nucleus</location>
    </subcellularLocation>
</comment>
<feature type="compositionally biased region" description="Low complexity" evidence="3">
    <location>
        <begin position="967"/>
        <end position="977"/>
    </location>
</feature>
<feature type="region of interest" description="Disordered" evidence="3">
    <location>
        <begin position="370"/>
        <end position="429"/>
    </location>
</feature>
<protein>
    <recommendedName>
        <fullName evidence="4">DIRP domain-containing protein</fullName>
    </recommendedName>
</protein>
<dbReference type="GO" id="GO:0017053">
    <property type="term" value="C:transcription repressor complex"/>
    <property type="evidence" value="ECO:0007669"/>
    <property type="project" value="InterPro"/>
</dbReference>
<feature type="compositionally biased region" description="Basic residues" evidence="3">
    <location>
        <begin position="215"/>
        <end position="224"/>
    </location>
</feature>
<feature type="compositionally biased region" description="Low complexity" evidence="3">
    <location>
        <begin position="150"/>
        <end position="161"/>
    </location>
</feature>
<name>A0A2V0P4G5_9CHLO</name>
<dbReference type="InterPro" id="IPR010561">
    <property type="entry name" value="LIN-9/ALY1"/>
</dbReference>
<feature type="compositionally biased region" description="Low complexity" evidence="3">
    <location>
        <begin position="508"/>
        <end position="536"/>
    </location>
</feature>
<dbReference type="Proteomes" id="UP000247498">
    <property type="component" value="Unassembled WGS sequence"/>
</dbReference>
<evidence type="ECO:0000259" key="4">
    <source>
        <dbReference type="SMART" id="SM01135"/>
    </source>
</evidence>
<feature type="region of interest" description="Disordered" evidence="3">
    <location>
        <begin position="759"/>
        <end position="779"/>
    </location>
</feature>
<dbReference type="PANTHER" id="PTHR21689:SF2">
    <property type="entry name" value="PROTEIN LIN-9 HOMOLOG"/>
    <property type="match status" value="1"/>
</dbReference>
<dbReference type="InParanoid" id="A0A2V0P4G5"/>
<feature type="region of interest" description="Disordered" evidence="3">
    <location>
        <begin position="954"/>
        <end position="983"/>
    </location>
</feature>
<dbReference type="GO" id="GO:0006357">
    <property type="term" value="P:regulation of transcription by RNA polymerase II"/>
    <property type="evidence" value="ECO:0007669"/>
    <property type="project" value="TreeGrafter"/>
</dbReference>
<organism evidence="5 6">
    <name type="scientific">Raphidocelis subcapitata</name>
    <dbReference type="NCBI Taxonomy" id="307507"/>
    <lineage>
        <taxon>Eukaryota</taxon>
        <taxon>Viridiplantae</taxon>
        <taxon>Chlorophyta</taxon>
        <taxon>core chlorophytes</taxon>
        <taxon>Chlorophyceae</taxon>
        <taxon>CS clade</taxon>
        <taxon>Sphaeropleales</taxon>
        <taxon>Selenastraceae</taxon>
        <taxon>Raphidocelis</taxon>
    </lineage>
</organism>
<feature type="compositionally biased region" description="Acidic residues" evidence="3">
    <location>
        <begin position="166"/>
        <end position="184"/>
    </location>
</feature>
<evidence type="ECO:0000313" key="5">
    <source>
        <dbReference type="EMBL" id="GBF91975.1"/>
    </source>
</evidence>
<dbReference type="GO" id="GO:0051726">
    <property type="term" value="P:regulation of cell cycle"/>
    <property type="evidence" value="ECO:0007669"/>
    <property type="project" value="TreeGrafter"/>
</dbReference>
<dbReference type="PANTHER" id="PTHR21689">
    <property type="entry name" value="LIN-9"/>
    <property type="match status" value="1"/>
</dbReference>
<feature type="compositionally biased region" description="Low complexity" evidence="3">
    <location>
        <begin position="1009"/>
        <end position="1025"/>
    </location>
</feature>
<dbReference type="GO" id="GO:0006351">
    <property type="term" value="P:DNA-templated transcription"/>
    <property type="evidence" value="ECO:0007669"/>
    <property type="project" value="InterPro"/>
</dbReference>
<accession>A0A2V0P4G5</accession>
<feature type="compositionally biased region" description="Low complexity" evidence="3">
    <location>
        <begin position="319"/>
        <end position="338"/>
    </location>
</feature>
<feature type="region of interest" description="Disordered" evidence="3">
    <location>
        <begin position="308"/>
        <end position="355"/>
    </location>
</feature>
<dbReference type="GO" id="GO:0003677">
    <property type="term" value="F:DNA binding"/>
    <property type="evidence" value="ECO:0007669"/>
    <property type="project" value="TreeGrafter"/>
</dbReference>
<feature type="compositionally biased region" description="Low complexity" evidence="3">
    <location>
        <begin position="75"/>
        <end position="101"/>
    </location>
</feature>
<dbReference type="STRING" id="307507.A0A2V0P4G5"/>
<dbReference type="InterPro" id="IPR033471">
    <property type="entry name" value="DIRP"/>
</dbReference>
<sequence>MSRARAQRHGASAGAVQEEPPPRSHAEEVQQASGGGDAMEVDSPEQQQQGADAGATRPGVRRKTASQSESTPSVAAAGRQRPPRGRPQAQQQQHGAAQEGEGPVRDEGQQQQQGLDGGQQHDQQSDEQAAEEAAASGGEAGDADGDEDGGAAAANGDARAGSGEGSGDEEDDGGGEEGEEDAESEQTQGRKRRGGGGTEPDADGDGDGESLAAGRPKRARRSRKLFGDSSSDEESGRRARGSRGRAPRPADGQQQLYEPHAAWGEDDIGEGIDALLSLASIAHASEQLGDEDSGGVLRFERTPRKPVFYGGLSQGSPMGPAAARIASPAAAARAPTPRKGGRAARTARAKRAAQAAAAARAARAAAAAAAAARRELNGGDGEVDGDDGEAGAYGSDSEWQLESEGPDADGYASAPHTASRRSYGRADEGAPLDGIAAARAAAAAAAGLGAGDGGARGGRRAKAVAAAYLHEITRGGDDDGGYGGYVKQEDDYDSAGGSDDDRGRGGRRSAPYGAPRRSARGPPGLRGGPLLDAAAAARHKRKSQPGWPGGGGGGGGALARQGSDASAAAQRQQLASPAERSLRHALGNPRARRWQLCEFHYSSLDRPYFMQSEWGDYLTALGLAEDAALTRTEWGVLRGALGRPRRLSLAFLREERTHLELYRETVRKAYADPSTPLPPSLPRPLRVSQAVVARHPVTRRLADGIILTAAPNRYRVQSDLMTHVVRDTDVAAADPFENLPPALAVPAWSRFAAPRSAAQRSQVAPAVARRGRGGGASSSGGGAAAWPALALAGLASPSAVPAVDAAQLQADQPLLGRIEAAAQRKDFLLARLAALNDAAAAGAHLDAASGEPSEGFRSDYAAALADLQEVNADLAAAASDLASRAHLAVGPAELQAAFATAAAQQQASAAAAAAVAAFGGAGTGGVDAAAVDALVEAAAARARDLVAAQRPAGAGAGFEGDAEADADAAAGEAAAQGPGSGADPDRAALDALISSCVSVLLAARLATAPDAGQQQQEQDQPQLPDGRPPRCLPIGTLWAALDAALARIEPRAPGSAEAYAEVRGAVDALKRQLASVA</sequence>
<keyword evidence="2" id="KW-0539">Nucleus</keyword>
<feature type="region of interest" description="Disordered" evidence="3">
    <location>
        <begin position="1"/>
        <end position="265"/>
    </location>
</feature>
<feature type="region of interest" description="Disordered" evidence="3">
    <location>
        <begin position="1009"/>
        <end position="1030"/>
    </location>
</feature>
<feature type="region of interest" description="Disordered" evidence="3">
    <location>
        <begin position="472"/>
        <end position="581"/>
    </location>
</feature>
<dbReference type="AlphaFoldDB" id="A0A2V0P4G5"/>
<feature type="compositionally biased region" description="Gly residues" evidence="3">
    <location>
        <begin position="547"/>
        <end position="557"/>
    </location>
</feature>
<comment type="caution">
    <text evidence="5">The sequence shown here is derived from an EMBL/GenBank/DDBJ whole genome shotgun (WGS) entry which is preliminary data.</text>
</comment>
<gene>
    <name evidence="5" type="ORF">Rsub_04699</name>
</gene>
<dbReference type="EMBL" id="BDRX01000028">
    <property type="protein sequence ID" value="GBF91975.1"/>
    <property type="molecule type" value="Genomic_DNA"/>
</dbReference>
<feature type="compositionally biased region" description="Low complexity" evidence="3">
    <location>
        <begin position="109"/>
        <end position="122"/>
    </location>
</feature>
<keyword evidence="6" id="KW-1185">Reference proteome</keyword>
<reference evidence="5 6" key="1">
    <citation type="journal article" date="2018" name="Sci. Rep.">
        <title>Raphidocelis subcapitata (=Pseudokirchneriella subcapitata) provides an insight into genome evolution and environmental adaptations in the Sphaeropleales.</title>
        <authorList>
            <person name="Suzuki S."/>
            <person name="Yamaguchi H."/>
            <person name="Nakajima N."/>
            <person name="Kawachi M."/>
        </authorList>
    </citation>
    <scope>NUCLEOTIDE SEQUENCE [LARGE SCALE GENOMIC DNA]</scope>
    <source>
        <strain evidence="5 6">NIES-35</strain>
    </source>
</reference>
<dbReference type="OrthoDB" id="2339771at2759"/>
<feature type="compositionally biased region" description="Basic residues" evidence="3">
    <location>
        <begin position="339"/>
        <end position="351"/>
    </location>
</feature>
<evidence type="ECO:0000256" key="3">
    <source>
        <dbReference type="SAM" id="MobiDB-lite"/>
    </source>
</evidence>
<dbReference type="GO" id="GO:0005654">
    <property type="term" value="C:nucleoplasm"/>
    <property type="evidence" value="ECO:0007669"/>
    <property type="project" value="TreeGrafter"/>
</dbReference>
<dbReference type="Pfam" id="PF06584">
    <property type="entry name" value="DIRP"/>
    <property type="match status" value="1"/>
</dbReference>